<dbReference type="InParanoid" id="F6TE43"/>
<dbReference type="PANTHER" id="PTHR46830:SF1">
    <property type="entry name" value="ALPHA-1,4-N-ACETYLGLUCOSAMINYLTRANSFERASE"/>
    <property type="match status" value="1"/>
</dbReference>
<keyword evidence="2" id="KW-1185">Reference proteome</keyword>
<dbReference type="AlphaFoldDB" id="F6TE43"/>
<evidence type="ECO:0000313" key="2">
    <source>
        <dbReference type="Proteomes" id="UP000008144"/>
    </source>
</evidence>
<name>F6TE43_CIOIN</name>
<dbReference type="STRING" id="7719.ENSCINP00000025628"/>
<reference evidence="1" key="2">
    <citation type="submission" date="2025-08" db="UniProtKB">
        <authorList>
            <consortium name="Ensembl"/>
        </authorList>
    </citation>
    <scope>IDENTIFICATION</scope>
</reference>
<sequence>MDDDVVVLKSLDSLRNNEMVLGEENYDALANSIIMASPNSWFLKKWFTYYKDFNDTKWSESSCFVPWSLWHLFPSTINVVKERMLRPNWEEIKFLYHELWDWRDNYTVHLYSRFMVNVDGTPERSLQELSVLNTTYGEIARYVLWKDPKIRDITEWMV</sequence>
<dbReference type="SUPFAM" id="SSF53448">
    <property type="entry name" value="Nucleotide-diphospho-sugar transferases"/>
    <property type="match status" value="1"/>
</dbReference>
<evidence type="ECO:0000313" key="1">
    <source>
        <dbReference type="Ensembl" id="ENSCINP00000025628.2"/>
    </source>
</evidence>
<reference evidence="2" key="1">
    <citation type="journal article" date="2002" name="Science">
        <title>The draft genome of Ciona intestinalis: insights into chordate and vertebrate origins.</title>
        <authorList>
            <person name="Dehal P."/>
            <person name="Satou Y."/>
            <person name="Campbell R.K."/>
            <person name="Chapman J."/>
            <person name="Degnan B."/>
            <person name="De Tomaso A."/>
            <person name="Davidson B."/>
            <person name="Di Gregorio A."/>
            <person name="Gelpke M."/>
            <person name="Goodstein D.M."/>
            <person name="Harafuji N."/>
            <person name="Hastings K.E."/>
            <person name="Ho I."/>
            <person name="Hotta K."/>
            <person name="Huang W."/>
            <person name="Kawashima T."/>
            <person name="Lemaire P."/>
            <person name="Martinez D."/>
            <person name="Meinertzhagen I.A."/>
            <person name="Necula S."/>
            <person name="Nonaka M."/>
            <person name="Putnam N."/>
            <person name="Rash S."/>
            <person name="Saiga H."/>
            <person name="Satake M."/>
            <person name="Terry A."/>
            <person name="Yamada L."/>
            <person name="Wang H.G."/>
            <person name="Awazu S."/>
            <person name="Azumi K."/>
            <person name="Boore J."/>
            <person name="Branno M."/>
            <person name="Chin-Bow S."/>
            <person name="DeSantis R."/>
            <person name="Doyle S."/>
            <person name="Francino P."/>
            <person name="Keys D.N."/>
            <person name="Haga S."/>
            <person name="Hayashi H."/>
            <person name="Hino K."/>
            <person name="Imai K.S."/>
            <person name="Inaba K."/>
            <person name="Kano S."/>
            <person name="Kobayashi K."/>
            <person name="Kobayashi M."/>
            <person name="Lee B.I."/>
            <person name="Makabe K.W."/>
            <person name="Manohar C."/>
            <person name="Matassi G."/>
            <person name="Medina M."/>
            <person name="Mochizuki Y."/>
            <person name="Mount S."/>
            <person name="Morishita T."/>
            <person name="Miura S."/>
            <person name="Nakayama A."/>
            <person name="Nishizaka S."/>
            <person name="Nomoto H."/>
            <person name="Ohta F."/>
            <person name="Oishi K."/>
            <person name="Rigoutsos I."/>
            <person name="Sano M."/>
            <person name="Sasaki A."/>
            <person name="Sasakura Y."/>
            <person name="Shoguchi E."/>
            <person name="Shin-i T."/>
            <person name="Spagnuolo A."/>
            <person name="Stainier D."/>
            <person name="Suzuki M.M."/>
            <person name="Tassy O."/>
            <person name="Takatori N."/>
            <person name="Tokuoka M."/>
            <person name="Yagi K."/>
            <person name="Yoshizaki F."/>
            <person name="Wada S."/>
            <person name="Zhang C."/>
            <person name="Hyatt P.D."/>
            <person name="Larimer F."/>
            <person name="Detter C."/>
            <person name="Doggett N."/>
            <person name="Glavina T."/>
            <person name="Hawkins T."/>
            <person name="Richardson P."/>
            <person name="Lucas S."/>
            <person name="Kohara Y."/>
            <person name="Levine M."/>
            <person name="Satoh N."/>
            <person name="Rokhsar D.S."/>
        </authorList>
    </citation>
    <scope>NUCLEOTIDE SEQUENCE [LARGE SCALE GENOMIC DNA]</scope>
</reference>
<reference evidence="1" key="3">
    <citation type="submission" date="2025-09" db="UniProtKB">
        <authorList>
            <consortium name="Ensembl"/>
        </authorList>
    </citation>
    <scope>IDENTIFICATION</scope>
</reference>
<dbReference type="OMA" id="TRNWWAG"/>
<accession>F6TE43</accession>
<dbReference type="GeneTree" id="ENSGT01150000289293"/>
<protein>
    <recommendedName>
        <fullName evidence="3">Hexosyltransferase</fullName>
    </recommendedName>
</protein>
<evidence type="ECO:0008006" key="3">
    <source>
        <dbReference type="Google" id="ProtNLM"/>
    </source>
</evidence>
<dbReference type="InterPro" id="IPR029044">
    <property type="entry name" value="Nucleotide-diphossugar_trans"/>
</dbReference>
<dbReference type="PANTHER" id="PTHR46830">
    <property type="entry name" value="TRANSFERASE, PUTATIVE-RELATED"/>
    <property type="match status" value="1"/>
</dbReference>
<organism evidence="1 2">
    <name type="scientific">Ciona intestinalis</name>
    <name type="common">Transparent sea squirt</name>
    <name type="synonym">Ascidia intestinalis</name>
    <dbReference type="NCBI Taxonomy" id="7719"/>
    <lineage>
        <taxon>Eukaryota</taxon>
        <taxon>Metazoa</taxon>
        <taxon>Chordata</taxon>
        <taxon>Tunicata</taxon>
        <taxon>Ascidiacea</taxon>
        <taxon>Phlebobranchia</taxon>
        <taxon>Cionidae</taxon>
        <taxon>Ciona</taxon>
    </lineage>
</organism>
<proteinExistence type="predicted"/>
<dbReference type="Ensembl" id="ENSCINT00000025874.2">
    <property type="protein sequence ID" value="ENSCINP00000025628.2"/>
    <property type="gene ID" value="ENSCING00000003346.3"/>
</dbReference>
<dbReference type="HOGENOM" id="CLU_1668790_0_0_1"/>
<dbReference type="Proteomes" id="UP000008144">
    <property type="component" value="Unassembled WGS sequence"/>
</dbReference>